<dbReference type="Gene3D" id="1.25.40.80">
    <property type="match status" value="1"/>
</dbReference>
<dbReference type="RefSeq" id="WP_182483599.1">
    <property type="nucleotide sequence ID" value="NZ_JACGWU010000001.1"/>
</dbReference>
<dbReference type="Gene3D" id="1.10.579.10">
    <property type="entry name" value="DNA Cyclobutane Dipyrimidine Photolyase, subunit A, domain 3"/>
    <property type="match status" value="1"/>
</dbReference>
<dbReference type="InterPro" id="IPR036134">
    <property type="entry name" value="Crypto/Photolyase_FAD-like_sf"/>
</dbReference>
<dbReference type="EMBL" id="JACGWU010000001">
    <property type="protein sequence ID" value="MBA8828144.1"/>
    <property type="molecule type" value="Genomic_DNA"/>
</dbReference>
<keyword evidence="2" id="KW-1185">Reference proteome</keyword>
<reference evidence="1 2" key="1">
    <citation type="submission" date="2020-07" db="EMBL/GenBank/DDBJ databases">
        <title>Sequencing the genomes of 1000 actinobacteria strains.</title>
        <authorList>
            <person name="Klenk H.-P."/>
        </authorList>
    </citation>
    <scope>NUCLEOTIDE SEQUENCE [LARGE SCALE GENOMIC DNA]</scope>
    <source>
        <strain evidence="1 2">DSM 23737</strain>
    </source>
</reference>
<dbReference type="Pfam" id="PF04244">
    <property type="entry name" value="DPRP"/>
    <property type="match status" value="1"/>
</dbReference>
<dbReference type="Gene3D" id="3.40.50.620">
    <property type="entry name" value="HUPs"/>
    <property type="match status" value="1"/>
</dbReference>
<dbReference type="InterPro" id="IPR052551">
    <property type="entry name" value="UV-DNA_repair_photolyase"/>
</dbReference>
<protein>
    <submittedName>
        <fullName evidence="1">Deoxyribodipyrimidine photolyase-related protein</fullName>
    </submittedName>
</protein>
<sequence length="485" mass="54483">MQQLLFAYQLGPHFDLGEPIVLLESIGRLAARPYHWQKAHLILSAIRHRAQDDNVTLVKAPSYREFLASSAASFTVVNPTSFGYRKLVDSERFTVFPSRGFVTNEDRWASWMAPKSGKGFVFEDFYRDTRRRTGLLMNDAVPIGGAFNFDHENRLPAPKKVSSLPVAPPWQPTEDDIDAGVRRDLMRWQAEGKIQLSGKDGPRLFAVTRQEALAALTHFIAERLDLFGPYEDAGLEGDWAMSHSLLSVPLNFGLLDPLEVALAAEAAYHSGNARLSSVEGFIRQVIGWRDFVWHLYWHFGEDYTGLNFLSATAELPPSWKELDSTHVQANCVSHTIAKVSDRGWLHHIERLMILGNVAMQRGFNPRELNDWFISSFVDGTPWVMPVNVIGMSQFADGGMMSTKPYAGGGAYISKMTNYCGECPYNPKVRVGENACPVTAGYWAFLDRSEAELTGNFRMAQPMAAMRKMVDRQAIREQEKLRGTAL</sequence>
<organism evidence="1 2">
    <name type="scientific">Alpinimonas psychrophila</name>
    <dbReference type="NCBI Taxonomy" id="748908"/>
    <lineage>
        <taxon>Bacteria</taxon>
        <taxon>Bacillati</taxon>
        <taxon>Actinomycetota</taxon>
        <taxon>Actinomycetes</taxon>
        <taxon>Micrococcales</taxon>
        <taxon>Microbacteriaceae</taxon>
        <taxon>Alpinimonas</taxon>
    </lineage>
</organism>
<dbReference type="Proteomes" id="UP000524237">
    <property type="component" value="Unassembled WGS sequence"/>
</dbReference>
<dbReference type="InterPro" id="IPR007357">
    <property type="entry name" value="PhrB-like"/>
</dbReference>
<proteinExistence type="predicted"/>
<name>A0A7W3JRY7_9MICO</name>
<evidence type="ECO:0000313" key="1">
    <source>
        <dbReference type="EMBL" id="MBA8828144.1"/>
    </source>
</evidence>
<dbReference type="PANTHER" id="PTHR38657:SF1">
    <property type="entry name" value="SLR1343 PROTEIN"/>
    <property type="match status" value="1"/>
</dbReference>
<evidence type="ECO:0000313" key="2">
    <source>
        <dbReference type="Proteomes" id="UP000524237"/>
    </source>
</evidence>
<dbReference type="Gene3D" id="1.10.10.1710">
    <property type="entry name" value="Deoxyribodipyrimidine photolyase-related"/>
    <property type="match status" value="1"/>
</dbReference>
<dbReference type="AlphaFoldDB" id="A0A7W3JRY7"/>
<accession>A0A7W3JRY7</accession>
<dbReference type="InterPro" id="IPR014729">
    <property type="entry name" value="Rossmann-like_a/b/a_fold"/>
</dbReference>
<dbReference type="SUPFAM" id="SSF48173">
    <property type="entry name" value="Cryptochrome/photolyase FAD-binding domain"/>
    <property type="match status" value="1"/>
</dbReference>
<gene>
    <name evidence="1" type="ORF">FB555_000215</name>
</gene>
<comment type="caution">
    <text evidence="1">The sequence shown here is derived from an EMBL/GenBank/DDBJ whole genome shotgun (WGS) entry which is preliminary data.</text>
</comment>
<dbReference type="GO" id="GO:0016829">
    <property type="term" value="F:lyase activity"/>
    <property type="evidence" value="ECO:0007669"/>
    <property type="project" value="UniProtKB-KW"/>
</dbReference>
<dbReference type="PANTHER" id="PTHR38657">
    <property type="entry name" value="SLR1343 PROTEIN"/>
    <property type="match status" value="1"/>
</dbReference>
<keyword evidence="1" id="KW-0456">Lyase</keyword>